<dbReference type="AlphaFoldDB" id="A0A151X777"/>
<keyword evidence="2" id="KW-1185">Reference proteome</keyword>
<evidence type="ECO:0000313" key="2">
    <source>
        <dbReference type="Proteomes" id="UP000075809"/>
    </source>
</evidence>
<dbReference type="EMBL" id="KQ982450">
    <property type="protein sequence ID" value="KYQ56225.1"/>
    <property type="molecule type" value="Genomic_DNA"/>
</dbReference>
<reference evidence="1 2" key="1">
    <citation type="submission" date="2015-09" db="EMBL/GenBank/DDBJ databases">
        <title>Trachymyrmex zeteki WGS genome.</title>
        <authorList>
            <person name="Nygaard S."/>
            <person name="Hu H."/>
            <person name="Boomsma J."/>
            <person name="Zhang G."/>
        </authorList>
    </citation>
    <scope>NUCLEOTIDE SEQUENCE [LARGE SCALE GENOMIC DNA]</scope>
    <source>
        <strain evidence="1">Tzet28-1</strain>
        <tissue evidence="1">Whole body</tissue>
    </source>
</reference>
<sequence>MDLRSRENSSVNSFFHFVSISCLTIIAPARRSKPLFGTPNGLIFSARTIKAVSVASPTFSNACLNSIVAHDADCTDLVQCFIILSSNFLTSQEDLTDGFISRAGDFEFMEAAIITLNLVKDEHSINVKIFKKL</sequence>
<protein>
    <submittedName>
        <fullName evidence="1">Uncharacterized protein</fullName>
    </submittedName>
</protein>
<accession>A0A151X777</accession>
<proteinExistence type="predicted"/>
<dbReference type="PROSITE" id="PS51257">
    <property type="entry name" value="PROKAR_LIPOPROTEIN"/>
    <property type="match status" value="1"/>
</dbReference>
<organism evidence="1 2">
    <name type="scientific">Mycetomoellerius zeteki</name>
    <dbReference type="NCBI Taxonomy" id="64791"/>
    <lineage>
        <taxon>Eukaryota</taxon>
        <taxon>Metazoa</taxon>
        <taxon>Ecdysozoa</taxon>
        <taxon>Arthropoda</taxon>
        <taxon>Hexapoda</taxon>
        <taxon>Insecta</taxon>
        <taxon>Pterygota</taxon>
        <taxon>Neoptera</taxon>
        <taxon>Endopterygota</taxon>
        <taxon>Hymenoptera</taxon>
        <taxon>Apocrita</taxon>
        <taxon>Aculeata</taxon>
        <taxon>Formicoidea</taxon>
        <taxon>Formicidae</taxon>
        <taxon>Myrmicinae</taxon>
        <taxon>Mycetomoellerius</taxon>
    </lineage>
</organism>
<evidence type="ECO:0000313" key="1">
    <source>
        <dbReference type="EMBL" id="KYQ56225.1"/>
    </source>
</evidence>
<gene>
    <name evidence="1" type="ORF">ALC60_04839</name>
</gene>
<dbReference type="Proteomes" id="UP000075809">
    <property type="component" value="Unassembled WGS sequence"/>
</dbReference>
<name>A0A151X777_9HYME</name>